<dbReference type="Gene3D" id="3.90.1170.50">
    <property type="entry name" value="Aldehyde oxidase/xanthine dehydrogenase, a/b hammerhead"/>
    <property type="match status" value="1"/>
</dbReference>
<dbReference type="PANTHER" id="PTHR47495">
    <property type="entry name" value="ALDEHYDE DEHYDROGENASE"/>
    <property type="match status" value="1"/>
</dbReference>
<reference evidence="3 4" key="1">
    <citation type="submission" date="2015-12" db="EMBL/GenBank/DDBJ databases">
        <title>Draft genome sequence of Mesorhizobium sp. UFLA 01-765, a multitolerant efficient symbiont and plant-growth promoting strain isolated from Zn-mining soil using Leucaena leucocephala as a trap plant.</title>
        <authorList>
            <person name="Rangel W.M."/>
            <person name="Thijs S."/>
            <person name="Longatti S.M."/>
            <person name="Moreira F.M."/>
            <person name="Weyens N."/>
            <person name="Vangronsveld J."/>
            <person name="Van Hamme J.D."/>
            <person name="Bottos E.M."/>
            <person name="Rineau F."/>
        </authorList>
    </citation>
    <scope>NUCLEOTIDE SEQUENCE [LARGE SCALE GENOMIC DNA]</scope>
    <source>
        <strain evidence="3 4">UFLA 01-765</strain>
    </source>
</reference>
<dbReference type="Gene3D" id="3.30.365.10">
    <property type="entry name" value="Aldehyde oxidase/xanthine dehydrogenase, molybdopterin binding domain"/>
    <property type="match status" value="4"/>
</dbReference>
<dbReference type="Proteomes" id="UP000053176">
    <property type="component" value="Unassembled WGS sequence"/>
</dbReference>
<dbReference type="InterPro" id="IPR046867">
    <property type="entry name" value="AldOxase/xan_DH_MoCoBD2"/>
</dbReference>
<evidence type="ECO:0000256" key="1">
    <source>
        <dbReference type="SAM" id="SignalP"/>
    </source>
</evidence>
<name>A0A117N424_RHILI</name>
<comment type="caution">
    <text evidence="3">The sequence shown here is derived from an EMBL/GenBank/DDBJ whole genome shotgun (WGS) entry which is preliminary data.</text>
</comment>
<dbReference type="InterPro" id="IPR037165">
    <property type="entry name" value="AldOxase/xan_DH_Mopterin-bd_sf"/>
</dbReference>
<evidence type="ECO:0000313" key="4">
    <source>
        <dbReference type="Proteomes" id="UP000053176"/>
    </source>
</evidence>
<feature type="domain" description="Aldehyde oxidase/xanthine dehydrogenase a/b hammerhead" evidence="2">
    <location>
        <begin position="206"/>
        <end position="292"/>
    </location>
</feature>
<dbReference type="OrthoDB" id="9767994at2"/>
<dbReference type="PANTHER" id="PTHR47495:SF2">
    <property type="entry name" value="ALDEHYDE DEHYDROGENASE"/>
    <property type="match status" value="1"/>
</dbReference>
<dbReference type="InterPro" id="IPR006311">
    <property type="entry name" value="TAT_signal"/>
</dbReference>
<dbReference type="InterPro" id="IPR000674">
    <property type="entry name" value="Ald_Oxase/Xan_DH_a/b"/>
</dbReference>
<dbReference type="PIRSF" id="PIRSF036389">
    <property type="entry name" value="IOR_B"/>
    <property type="match status" value="1"/>
</dbReference>
<sequence>MIKLEKQITLSRRAFLVGMAGAAVTFGFAPVQGTAREPGPNPFEPTIWYSLDRDGIVTVNIVRAEMGQHIGTAIARVLADELEVDWSNVRILLVDTDPKWGYMQTGGSKSVWVDFPVYSRAGAAGRIALIDAGARLLGVSSSQCVARRGAVSTEGQSITYGEIVRRGRPAREFTSEQLAKLPIKPASERRLIGQKSDALDVPAKINGTARYGIDAAVEGMVYARPKIPPTRYGSAVRAVDDSAAKRIKGYLTSIVLEDPSNTVPGWVVVCATSYPAAIRAADLVKVDWAAGDAAKVSEQDILDYGATQIAAPDGGALVVDDHEVDSAFRAAASTLERTYTTSSVLHAQLEPVNALAFEKDGRFEIHTGSQAQSTILPVLARALDLAQDRIVLRSYLLGGAFGRRLNTDYAVPAALAAKALGKPVKLVLTRQDDMRFDSFRSPSIQKLRLAFDARGKVAAMEHHASAGWPTSVYVPPANMPKAPDGNPFDPFAIDGADHWYSVGAQRVRALENDLANRAFRPGYLRAVGPGWTNWAVETFMDEAARMAGADAVAFRAGLLDGAGRNAGSTPNAVGGAKRQAAVLKRVAEKAGWGAVMPMDTGFGVATTFGQARSMPTWVACVARVRVDRSNGAVFVEKLTIVVDAGTLVHPDGALAQVEGSVLWGLSMALHEGTEIDKGEVKDTNFDSYTPLRINDVPDLDIEFIDSTEAPVGLGEPGTTVVAPAIGNAIFAATGIRLRHLPIRPAAVLAALASQK</sequence>
<dbReference type="PROSITE" id="PS51318">
    <property type="entry name" value="TAT"/>
    <property type="match status" value="1"/>
</dbReference>
<dbReference type="Pfam" id="PF20256">
    <property type="entry name" value="MoCoBD_2"/>
    <property type="match status" value="2"/>
</dbReference>
<feature type="signal peptide" evidence="1">
    <location>
        <begin position="1"/>
        <end position="22"/>
    </location>
</feature>
<dbReference type="Pfam" id="PF02738">
    <property type="entry name" value="MoCoBD_1"/>
    <property type="match status" value="1"/>
</dbReference>
<proteinExistence type="predicted"/>
<dbReference type="AlphaFoldDB" id="A0A117N424"/>
<organism evidence="3 4">
    <name type="scientific">Rhizobium loti</name>
    <name type="common">Mesorhizobium loti</name>
    <dbReference type="NCBI Taxonomy" id="381"/>
    <lineage>
        <taxon>Bacteria</taxon>
        <taxon>Pseudomonadati</taxon>
        <taxon>Pseudomonadota</taxon>
        <taxon>Alphaproteobacteria</taxon>
        <taxon>Hyphomicrobiales</taxon>
        <taxon>Phyllobacteriaceae</taxon>
        <taxon>Mesorhizobium</taxon>
    </lineage>
</organism>
<dbReference type="InterPro" id="IPR008274">
    <property type="entry name" value="AldOxase/xan_DH_MoCoBD1"/>
</dbReference>
<accession>A0A117N424</accession>
<gene>
    <name evidence="3" type="ORF">AU467_02110</name>
</gene>
<dbReference type="EMBL" id="LPWA01000098">
    <property type="protein sequence ID" value="KUM27213.1"/>
    <property type="molecule type" value="Genomic_DNA"/>
</dbReference>
<dbReference type="InterPro" id="IPR012368">
    <property type="entry name" value="OxRdtase_Mopterin-bd_su_IorB"/>
</dbReference>
<dbReference type="SUPFAM" id="SSF56003">
    <property type="entry name" value="Molybdenum cofactor-binding domain"/>
    <property type="match status" value="2"/>
</dbReference>
<dbReference type="SMART" id="SM01008">
    <property type="entry name" value="Ald_Xan_dh_C"/>
    <property type="match status" value="1"/>
</dbReference>
<keyword evidence="1" id="KW-0732">Signal</keyword>
<protein>
    <submittedName>
        <fullName evidence="3">Aldehyde dehydrogenase</fullName>
    </submittedName>
</protein>
<feature type="chain" id="PRO_5007151728" evidence="1">
    <location>
        <begin position="23"/>
        <end position="755"/>
    </location>
</feature>
<evidence type="ECO:0000259" key="2">
    <source>
        <dbReference type="SMART" id="SM01008"/>
    </source>
</evidence>
<evidence type="ECO:0000313" key="3">
    <source>
        <dbReference type="EMBL" id="KUM27213.1"/>
    </source>
</evidence>
<dbReference type="InterPro" id="IPR052516">
    <property type="entry name" value="N-heterocyclic_Hydroxylase"/>
</dbReference>
<dbReference type="GO" id="GO:0016491">
    <property type="term" value="F:oxidoreductase activity"/>
    <property type="evidence" value="ECO:0007669"/>
    <property type="project" value="InterPro"/>
</dbReference>